<dbReference type="Pfam" id="PF13523">
    <property type="entry name" value="Acetyltransf_8"/>
    <property type="match status" value="1"/>
</dbReference>
<name>A0AAN6YA21_9PEZI</name>
<evidence type="ECO:0000256" key="2">
    <source>
        <dbReference type="SAM" id="MobiDB-lite"/>
    </source>
</evidence>
<dbReference type="EMBL" id="MU858086">
    <property type="protein sequence ID" value="KAK4214946.1"/>
    <property type="molecule type" value="Genomic_DNA"/>
</dbReference>
<dbReference type="PANTHER" id="PTHR31438:SF1">
    <property type="entry name" value="LYSINE N-ACYLTRANSFERASE C17G9.06C-RELATED"/>
    <property type="match status" value="1"/>
</dbReference>
<keyword evidence="4" id="KW-1185">Reference proteome</keyword>
<protein>
    <submittedName>
        <fullName evidence="3">Acyl-CoA N-acyltransferase</fullName>
    </submittedName>
</protein>
<gene>
    <name evidence="3" type="ORF">QBC37DRAFT_140658</name>
</gene>
<dbReference type="GO" id="GO:0016410">
    <property type="term" value="F:N-acyltransferase activity"/>
    <property type="evidence" value="ECO:0007669"/>
    <property type="project" value="TreeGrafter"/>
</dbReference>
<proteinExistence type="inferred from homology"/>
<reference evidence="3" key="2">
    <citation type="submission" date="2023-05" db="EMBL/GenBank/DDBJ databases">
        <authorList>
            <consortium name="Lawrence Berkeley National Laboratory"/>
            <person name="Steindorff A."/>
            <person name="Hensen N."/>
            <person name="Bonometti L."/>
            <person name="Westerberg I."/>
            <person name="Brannstrom I.O."/>
            <person name="Guillou S."/>
            <person name="Cros-Aarteil S."/>
            <person name="Calhoun S."/>
            <person name="Haridas S."/>
            <person name="Kuo A."/>
            <person name="Mondo S."/>
            <person name="Pangilinan J."/>
            <person name="Riley R."/>
            <person name="Labutti K."/>
            <person name="Andreopoulos B."/>
            <person name="Lipzen A."/>
            <person name="Chen C."/>
            <person name="Yanf M."/>
            <person name="Daum C."/>
            <person name="Ng V."/>
            <person name="Clum A."/>
            <person name="Ohm R."/>
            <person name="Martin F."/>
            <person name="Silar P."/>
            <person name="Natvig D."/>
            <person name="Lalanne C."/>
            <person name="Gautier V."/>
            <person name="Ament-Velasquez S.L."/>
            <person name="Kruys A."/>
            <person name="Hutchinson M.I."/>
            <person name="Powell A.J."/>
            <person name="Barry K."/>
            <person name="Miller A.N."/>
            <person name="Grigoriev I.V."/>
            <person name="Debuchy R."/>
            <person name="Gladieux P."/>
            <person name="Thoren M.H."/>
            <person name="Johannesson H."/>
        </authorList>
    </citation>
    <scope>NUCLEOTIDE SEQUENCE</scope>
    <source>
        <strain evidence="3">PSN293</strain>
    </source>
</reference>
<dbReference type="PANTHER" id="PTHR31438">
    <property type="entry name" value="LYSINE N-ACYLTRANSFERASE C17G9.06C-RELATED"/>
    <property type="match status" value="1"/>
</dbReference>
<dbReference type="Gene3D" id="3.40.630.30">
    <property type="match status" value="1"/>
</dbReference>
<comment type="similarity">
    <text evidence="1">Belongs to the lysine N-acyltransferase MbtK family.</text>
</comment>
<reference evidence="3" key="1">
    <citation type="journal article" date="2023" name="Mol. Phylogenet. Evol.">
        <title>Genome-scale phylogeny and comparative genomics of the fungal order Sordariales.</title>
        <authorList>
            <person name="Hensen N."/>
            <person name="Bonometti L."/>
            <person name="Westerberg I."/>
            <person name="Brannstrom I.O."/>
            <person name="Guillou S."/>
            <person name="Cros-Aarteil S."/>
            <person name="Calhoun S."/>
            <person name="Haridas S."/>
            <person name="Kuo A."/>
            <person name="Mondo S."/>
            <person name="Pangilinan J."/>
            <person name="Riley R."/>
            <person name="LaButti K."/>
            <person name="Andreopoulos B."/>
            <person name="Lipzen A."/>
            <person name="Chen C."/>
            <person name="Yan M."/>
            <person name="Daum C."/>
            <person name="Ng V."/>
            <person name="Clum A."/>
            <person name="Steindorff A."/>
            <person name="Ohm R.A."/>
            <person name="Martin F."/>
            <person name="Silar P."/>
            <person name="Natvig D.O."/>
            <person name="Lalanne C."/>
            <person name="Gautier V."/>
            <person name="Ament-Velasquez S.L."/>
            <person name="Kruys A."/>
            <person name="Hutchinson M.I."/>
            <person name="Powell A.J."/>
            <person name="Barry K."/>
            <person name="Miller A.N."/>
            <person name="Grigoriev I.V."/>
            <person name="Debuchy R."/>
            <person name="Gladieux P."/>
            <person name="Hiltunen Thoren M."/>
            <person name="Johannesson H."/>
        </authorList>
    </citation>
    <scope>NUCLEOTIDE SEQUENCE</scope>
    <source>
        <strain evidence="3">PSN293</strain>
    </source>
</reference>
<evidence type="ECO:0000256" key="1">
    <source>
        <dbReference type="ARBA" id="ARBA00009893"/>
    </source>
</evidence>
<evidence type="ECO:0000313" key="4">
    <source>
        <dbReference type="Proteomes" id="UP001301769"/>
    </source>
</evidence>
<dbReference type="AlphaFoldDB" id="A0AAN6YA21"/>
<sequence length="534" mass="59970">MGPQIIRLPDGRDITVTPVFAGLFFKANDLNTHHNAFPIGWTIVIHTEDERATNCVSENDHDHDGMDGVASSPQIHSYTRPTLHNDSLFISSVSNPSSNDFKPAASPTRQIAMMLWVTLYWYFHQPPPPTTITTESSKYTPYSGRPRGEWRIRIKRDGVLRGRNLIPKLERMGLIASMDSAVGTALEDTDDAWANMFVSRQMFWQTPGRLFLFSLQPNTDKMRSYPGSPVTSRPGSPSASGFGAKASPSGGLLPTSVQSPFSQLFDGNGDLPGAPPPVSLASMPSFPIGPFFSTSHLPTYYPPPPLQYTITNHVRHPLRPKPPRMGEVFYTRFVPSVGQYLSFRVASISSNPVAYLGPVGPNPPPQKWSTNLCNMSDTELIEAWHSNSRVSAFWGEYSPQFLINSLKSRHSFPAIGMWDGVPFGYFELYWVKEDILGRYIGGAEADDWDRGCHVMIGEEWARGRVMSWLTSLVHWAFCADYRTMSMCMEPRVDNARFIQHLEYAGFVKEKEVAFPHKQAWFGRLKRETWEGPAL</sequence>
<dbReference type="SUPFAM" id="SSF55729">
    <property type="entry name" value="Acyl-CoA N-acyltransferases (Nat)"/>
    <property type="match status" value="1"/>
</dbReference>
<dbReference type="InterPro" id="IPR016181">
    <property type="entry name" value="Acyl_CoA_acyltransferase"/>
</dbReference>
<dbReference type="Proteomes" id="UP001301769">
    <property type="component" value="Unassembled WGS sequence"/>
</dbReference>
<accession>A0AAN6YA21</accession>
<comment type="caution">
    <text evidence="3">The sequence shown here is derived from an EMBL/GenBank/DDBJ whole genome shotgun (WGS) entry which is preliminary data.</text>
</comment>
<evidence type="ECO:0000313" key="3">
    <source>
        <dbReference type="EMBL" id="KAK4214946.1"/>
    </source>
</evidence>
<feature type="region of interest" description="Disordered" evidence="2">
    <location>
        <begin position="223"/>
        <end position="249"/>
    </location>
</feature>
<feature type="compositionally biased region" description="Polar residues" evidence="2">
    <location>
        <begin position="229"/>
        <end position="239"/>
    </location>
</feature>
<organism evidence="3 4">
    <name type="scientific">Rhypophila decipiens</name>
    <dbReference type="NCBI Taxonomy" id="261697"/>
    <lineage>
        <taxon>Eukaryota</taxon>
        <taxon>Fungi</taxon>
        <taxon>Dikarya</taxon>
        <taxon>Ascomycota</taxon>
        <taxon>Pezizomycotina</taxon>
        <taxon>Sordariomycetes</taxon>
        <taxon>Sordariomycetidae</taxon>
        <taxon>Sordariales</taxon>
        <taxon>Naviculisporaceae</taxon>
        <taxon>Rhypophila</taxon>
    </lineage>
</organism>